<dbReference type="GeneID" id="68287314"/>
<dbReference type="Proteomes" id="UP000825890">
    <property type="component" value="Unassembled WGS sequence"/>
</dbReference>
<evidence type="ECO:0000313" key="2">
    <source>
        <dbReference type="EMBL" id="GIZ38319.1"/>
    </source>
</evidence>
<comment type="caution">
    <text evidence="2">The sequence shown here is derived from an EMBL/GenBank/DDBJ whole genome shotgun (WGS) entry which is preliminary data.</text>
</comment>
<gene>
    <name evidence="2" type="ORF">CKM354_000173900</name>
</gene>
<sequence length="333" mass="34682">MSIDSATSSTVENSSTTSTTDVSMFSQTSSSASTISPPVITQCSLTVNNVTVTESGSFYTSRATVCACNGGQTRDPAGSKETDGGKVYWCPNETAGTAGPGAYMPITTIHGKPTSCETFTATTPPGSGHSQSAWTAAVFCTCDHERTLAYYTVTEVNGNVTSGCGAPTIGATLIPVAGSPATHAIDTASQTTTHPTDTASQTATTTSTSPTPTVVFEIYVKLIPKGNDKTPVRKYWAGGAGRFNSSMCDVGPPLAVEQAQFDDAYPQNLTVRIPGQKECYYVDASGQAPGKIACADGYAAGCTPFTIDARIIKCNDKEDDTAFTFTPLFHCLH</sequence>
<feature type="region of interest" description="Disordered" evidence="1">
    <location>
        <begin position="1"/>
        <end position="23"/>
    </location>
</feature>
<protein>
    <submittedName>
        <fullName evidence="2">Uncharacterized protein</fullName>
    </submittedName>
</protein>
<keyword evidence="3" id="KW-1185">Reference proteome</keyword>
<dbReference type="EMBL" id="BOLY01000001">
    <property type="protein sequence ID" value="GIZ38319.1"/>
    <property type="molecule type" value="Genomic_DNA"/>
</dbReference>
<proteinExistence type="predicted"/>
<organism evidence="2 3">
    <name type="scientific">Cercospora kikuchii</name>
    <dbReference type="NCBI Taxonomy" id="84275"/>
    <lineage>
        <taxon>Eukaryota</taxon>
        <taxon>Fungi</taxon>
        <taxon>Dikarya</taxon>
        <taxon>Ascomycota</taxon>
        <taxon>Pezizomycotina</taxon>
        <taxon>Dothideomycetes</taxon>
        <taxon>Dothideomycetidae</taxon>
        <taxon>Mycosphaerellales</taxon>
        <taxon>Mycosphaerellaceae</taxon>
        <taxon>Cercospora</taxon>
    </lineage>
</organism>
<name>A0A9P3C6B0_9PEZI</name>
<reference evidence="2 3" key="1">
    <citation type="submission" date="2021-01" db="EMBL/GenBank/DDBJ databases">
        <title>Cercospora kikuchii MAFF 305040 whole genome shotgun sequence.</title>
        <authorList>
            <person name="Kashiwa T."/>
            <person name="Suzuki T."/>
        </authorList>
    </citation>
    <scope>NUCLEOTIDE SEQUENCE [LARGE SCALE GENOMIC DNA]</scope>
    <source>
        <strain evidence="2 3">MAFF 305040</strain>
    </source>
</reference>
<accession>A0A9P3C6B0</accession>
<dbReference type="OrthoDB" id="10638382at2759"/>
<evidence type="ECO:0000313" key="3">
    <source>
        <dbReference type="Proteomes" id="UP000825890"/>
    </source>
</evidence>
<evidence type="ECO:0000256" key="1">
    <source>
        <dbReference type="SAM" id="MobiDB-lite"/>
    </source>
</evidence>
<dbReference type="AlphaFoldDB" id="A0A9P3C6B0"/>
<dbReference type="RefSeq" id="XP_044652806.1">
    <property type="nucleotide sequence ID" value="XM_044796871.1"/>
</dbReference>
<feature type="region of interest" description="Disordered" evidence="1">
    <location>
        <begin position="188"/>
        <end position="209"/>
    </location>
</feature>